<dbReference type="KEGG" id="upl:DSM104440_00534"/>
<dbReference type="AlphaFoldDB" id="A0A6M4H5D7"/>
<dbReference type="EMBL" id="CP053073">
    <property type="protein sequence ID" value="QJR13744.1"/>
    <property type="molecule type" value="Genomic_DNA"/>
</dbReference>
<reference evidence="2 3" key="1">
    <citation type="submission" date="2020-04" db="EMBL/GenBank/DDBJ databases">
        <title>Usitatibacter rugosus gen. nov., sp. nov. and Usitatibacter palustris sp. nov., novel members of Usitatibacteraceae fam. nov. within the order Nitrosomonadales isolated from soil.</title>
        <authorList>
            <person name="Huber K.J."/>
            <person name="Neumann-Schaal M."/>
            <person name="Geppert A."/>
            <person name="Luckner M."/>
            <person name="Wanner G."/>
            <person name="Overmann J."/>
        </authorList>
    </citation>
    <scope>NUCLEOTIDE SEQUENCE [LARGE SCALE GENOMIC DNA]</scope>
    <source>
        <strain evidence="2 3">Swamp67</strain>
    </source>
</reference>
<accession>A0A6M4H5D7</accession>
<feature type="signal peptide" evidence="1">
    <location>
        <begin position="1"/>
        <end position="20"/>
    </location>
</feature>
<gene>
    <name evidence="2" type="ORF">DSM104440_00534</name>
</gene>
<name>A0A6M4H5D7_9PROT</name>
<sequence>MVIRFAFAAFALALSSQASAFCVYNYSDKSVKFSQDSASGIPFKGFSKTVDPGGKACCNYKNRDCNMIGGQTAPLGMFTHIKGEKGLMGTQKISGCGVPANGSGGGPKVVRHEAGGWIEVSGGKNGKPYTAVAFTADGKTSKSNACSDGT</sequence>
<dbReference type="Proteomes" id="UP000503096">
    <property type="component" value="Chromosome"/>
</dbReference>
<dbReference type="InParanoid" id="A0A6M4H5D7"/>
<keyword evidence="3" id="KW-1185">Reference proteome</keyword>
<evidence type="ECO:0000256" key="1">
    <source>
        <dbReference type="SAM" id="SignalP"/>
    </source>
</evidence>
<dbReference type="RefSeq" id="WP_171160487.1">
    <property type="nucleotide sequence ID" value="NZ_CP053073.1"/>
</dbReference>
<protein>
    <submittedName>
        <fullName evidence="2">Uncharacterized protein</fullName>
    </submittedName>
</protein>
<keyword evidence="1" id="KW-0732">Signal</keyword>
<organism evidence="2 3">
    <name type="scientific">Usitatibacter palustris</name>
    <dbReference type="NCBI Taxonomy" id="2732487"/>
    <lineage>
        <taxon>Bacteria</taxon>
        <taxon>Pseudomonadati</taxon>
        <taxon>Pseudomonadota</taxon>
        <taxon>Betaproteobacteria</taxon>
        <taxon>Nitrosomonadales</taxon>
        <taxon>Usitatibacteraceae</taxon>
        <taxon>Usitatibacter</taxon>
    </lineage>
</organism>
<proteinExistence type="predicted"/>
<feature type="chain" id="PRO_5026936785" evidence="1">
    <location>
        <begin position="21"/>
        <end position="150"/>
    </location>
</feature>
<evidence type="ECO:0000313" key="3">
    <source>
        <dbReference type="Proteomes" id="UP000503096"/>
    </source>
</evidence>
<evidence type="ECO:0000313" key="2">
    <source>
        <dbReference type="EMBL" id="QJR13744.1"/>
    </source>
</evidence>